<dbReference type="RefSeq" id="WP_069777224.1">
    <property type="nucleotide sequence ID" value="NZ_CP017248.1"/>
</dbReference>
<dbReference type="InterPro" id="IPR036291">
    <property type="entry name" value="NAD(P)-bd_dom_sf"/>
</dbReference>
<keyword evidence="2" id="KW-0560">Oxidoreductase</keyword>
<dbReference type="PANTHER" id="PTHR43086">
    <property type="entry name" value="VERY-LONG-CHAIN 3-OXOOACYL-COA REDUCTASE"/>
    <property type="match status" value="1"/>
</dbReference>
<dbReference type="InterPro" id="IPR057326">
    <property type="entry name" value="KR_dom"/>
</dbReference>
<evidence type="ECO:0000313" key="5">
    <source>
        <dbReference type="EMBL" id="AOR30572.1"/>
    </source>
</evidence>
<reference evidence="6" key="1">
    <citation type="submission" date="2016-09" db="EMBL/GenBank/DDBJ databases">
        <title>Streptomyces puniciscabiei strain:TW1S1 Genome sequencing and assembly.</title>
        <authorList>
            <person name="Kim M.-K."/>
            <person name="Kim S.B."/>
        </authorList>
    </citation>
    <scope>NUCLEOTIDE SEQUENCE [LARGE SCALE GENOMIC DNA]</scope>
    <source>
        <strain evidence="6">TW1S1</strain>
    </source>
</reference>
<keyword evidence="6" id="KW-1185">Reference proteome</keyword>
<evidence type="ECO:0000256" key="2">
    <source>
        <dbReference type="ARBA" id="ARBA00023002"/>
    </source>
</evidence>
<dbReference type="AlphaFoldDB" id="A0A1D7Y4Q0"/>
<dbReference type="SUPFAM" id="SSF51735">
    <property type="entry name" value="NAD(P)-binding Rossmann-fold domains"/>
    <property type="match status" value="1"/>
</dbReference>
<dbReference type="EMBL" id="CP017248">
    <property type="protein sequence ID" value="AOR30572.1"/>
    <property type="molecule type" value="Genomic_DNA"/>
</dbReference>
<accession>A0A1D7Y4Q0</accession>
<evidence type="ECO:0000259" key="4">
    <source>
        <dbReference type="SMART" id="SM00822"/>
    </source>
</evidence>
<proteinExistence type="inferred from homology"/>
<evidence type="ECO:0000256" key="3">
    <source>
        <dbReference type="RuleBase" id="RU000363"/>
    </source>
</evidence>
<dbReference type="PRINTS" id="PR00080">
    <property type="entry name" value="SDRFAMILY"/>
</dbReference>
<gene>
    <name evidence="5" type="ORF">BFF78_05480</name>
</gene>
<comment type="similarity">
    <text evidence="1 3">Belongs to the short-chain dehydrogenases/reductases (SDR) family.</text>
</comment>
<dbReference type="PIRSF" id="PIRSF000126">
    <property type="entry name" value="11-beta-HSD1"/>
    <property type="match status" value="1"/>
</dbReference>
<dbReference type="Proteomes" id="UP000094960">
    <property type="component" value="Chromosome"/>
</dbReference>
<feature type="domain" description="Ketoreductase" evidence="4">
    <location>
        <begin position="9"/>
        <end position="189"/>
    </location>
</feature>
<dbReference type="KEGG" id="spun:BFF78_05480"/>
<dbReference type="PANTHER" id="PTHR43086:SF3">
    <property type="entry name" value="NADP-DEPENDENT 3-HYDROXY ACID DEHYDROGENASE YDFG"/>
    <property type="match status" value="1"/>
</dbReference>
<name>A0A1D7Y4Q0_9ACTN</name>
<dbReference type="InterPro" id="IPR002347">
    <property type="entry name" value="SDR_fam"/>
</dbReference>
<dbReference type="SMART" id="SM00822">
    <property type="entry name" value="PKS_KR"/>
    <property type="match status" value="1"/>
</dbReference>
<dbReference type="CDD" id="cd05233">
    <property type="entry name" value="SDR_c"/>
    <property type="match status" value="1"/>
</dbReference>
<dbReference type="PRINTS" id="PR00081">
    <property type="entry name" value="GDHRDH"/>
</dbReference>
<organism evidence="5 6">
    <name type="scientific">Streptomyces fodineus</name>
    <dbReference type="NCBI Taxonomy" id="1904616"/>
    <lineage>
        <taxon>Bacteria</taxon>
        <taxon>Bacillati</taxon>
        <taxon>Actinomycetota</taxon>
        <taxon>Actinomycetes</taxon>
        <taxon>Kitasatosporales</taxon>
        <taxon>Streptomycetaceae</taxon>
        <taxon>Streptomyces</taxon>
    </lineage>
</organism>
<evidence type="ECO:0000256" key="1">
    <source>
        <dbReference type="ARBA" id="ARBA00006484"/>
    </source>
</evidence>
<sequence length="269" mass="28329">MSTVDYHGQTTLITGASAGIGAEFARQMAARGSDVILVARRAERLETLAAELTTAHGVRAAVIPLDLGLPAAGQTLAEEVARRGLEVTSVVNNAGFGTFGPFHTEDPKRLGQEISVDVAAVVDISRAFIEPLRTAGTGVLVNVASMAAYFPTPNMAVYAAAKAFVLNFTEALWHESRGTGLRVLALSPGATSTEFFDVVGTDAADGDSKRQSPQEVVATALRTLDRRTPPPSVISGRLNRAMATLARAASRRRTVQFMGSTTSAHQPAR</sequence>
<dbReference type="Gene3D" id="3.40.50.720">
    <property type="entry name" value="NAD(P)-binding Rossmann-like Domain"/>
    <property type="match status" value="1"/>
</dbReference>
<dbReference type="GO" id="GO:0016491">
    <property type="term" value="F:oxidoreductase activity"/>
    <property type="evidence" value="ECO:0007669"/>
    <property type="project" value="UniProtKB-KW"/>
</dbReference>
<dbReference type="Pfam" id="PF00106">
    <property type="entry name" value="adh_short"/>
    <property type="match status" value="1"/>
</dbReference>
<evidence type="ECO:0000313" key="6">
    <source>
        <dbReference type="Proteomes" id="UP000094960"/>
    </source>
</evidence>
<protein>
    <submittedName>
        <fullName evidence="5">Oxidoreductase</fullName>
    </submittedName>
</protein>